<sequence length="89" mass="10111">MAVKRTMRAQVQVQPESLVYVGPNLPRSLVMKYQVFVGGYPPNMESIFAQQPAVRKLFVPVQELTNAVQDISREGTPLNKYYKLAQEVK</sequence>
<accession>A0A8S5QRH1</accession>
<protein>
    <submittedName>
        <fullName evidence="1">Uncharacterized protein</fullName>
    </submittedName>
</protein>
<evidence type="ECO:0000313" key="1">
    <source>
        <dbReference type="EMBL" id="DAE21244.1"/>
    </source>
</evidence>
<reference evidence="1" key="1">
    <citation type="journal article" date="2021" name="Proc. Natl. Acad. Sci. U.S.A.">
        <title>A Catalog of Tens of Thousands of Viruses from Human Metagenomes Reveals Hidden Associations with Chronic Diseases.</title>
        <authorList>
            <person name="Tisza M.J."/>
            <person name="Buck C.B."/>
        </authorList>
    </citation>
    <scope>NUCLEOTIDE SEQUENCE</scope>
    <source>
        <strain evidence="1">CtkvU4</strain>
    </source>
</reference>
<dbReference type="EMBL" id="BK015710">
    <property type="protein sequence ID" value="DAE21244.1"/>
    <property type="molecule type" value="Genomic_DNA"/>
</dbReference>
<organism evidence="1">
    <name type="scientific">Caudovirales sp. ctkvU4</name>
    <dbReference type="NCBI Taxonomy" id="2826783"/>
    <lineage>
        <taxon>Viruses</taxon>
        <taxon>Duplodnaviria</taxon>
        <taxon>Heunggongvirae</taxon>
        <taxon>Uroviricota</taxon>
        <taxon>Caudoviricetes</taxon>
    </lineage>
</organism>
<name>A0A8S5QRH1_9CAUD</name>
<proteinExistence type="predicted"/>